<reference evidence="10 11" key="1">
    <citation type="submission" date="2019-10" db="EMBL/GenBank/DDBJ databases">
        <title>Taxonomy of Antarctic Massilia spp.: description of Massilia rubra sp. nov., Massilia aquatica sp. nov., Massilia mucilaginosa sp. nov., Massilia frigida sp. nov. isolated from streams, lakes and regoliths.</title>
        <authorList>
            <person name="Holochova P."/>
            <person name="Sedlacek I."/>
            <person name="Kralova S."/>
            <person name="Maslanova I."/>
            <person name="Busse H.-J."/>
            <person name="Stankova E."/>
            <person name="Vrbovska V."/>
            <person name="Kovarovic V."/>
            <person name="Bartak M."/>
            <person name="Svec P."/>
            <person name="Pantucek R."/>
        </authorList>
    </citation>
    <scope>NUCLEOTIDE SEQUENCE [LARGE SCALE GENOMIC DNA]</scope>
    <source>
        <strain evidence="10 11">CCM 8695</strain>
    </source>
</reference>
<keyword evidence="11" id="KW-1185">Reference proteome</keyword>
<dbReference type="Pfam" id="PF00082">
    <property type="entry name" value="Peptidase_S8"/>
    <property type="match status" value="1"/>
</dbReference>
<organism evidence="10 11">
    <name type="scientific">Massilia frigida</name>
    <dbReference type="NCBI Taxonomy" id="2609281"/>
    <lineage>
        <taxon>Bacteria</taxon>
        <taxon>Pseudomonadati</taxon>
        <taxon>Pseudomonadota</taxon>
        <taxon>Betaproteobacteria</taxon>
        <taxon>Burkholderiales</taxon>
        <taxon>Oxalobacteraceae</taxon>
        <taxon>Telluria group</taxon>
        <taxon>Massilia</taxon>
    </lineage>
</organism>
<evidence type="ECO:0000256" key="1">
    <source>
        <dbReference type="ARBA" id="ARBA00011073"/>
    </source>
</evidence>
<name>A0ABX0MZY9_9BURK</name>
<dbReference type="RefSeq" id="WP_167085496.1">
    <property type="nucleotide sequence ID" value="NZ_WHJG01000003.1"/>
</dbReference>
<dbReference type="InterPro" id="IPR036852">
    <property type="entry name" value="Peptidase_S8/S53_dom_sf"/>
</dbReference>
<accession>A0ABX0MZY9</accession>
<feature type="active site" description="Charge relay system" evidence="5">
    <location>
        <position position="218"/>
    </location>
</feature>
<dbReference type="EMBL" id="WHJG01000003">
    <property type="protein sequence ID" value="NHZ78585.1"/>
    <property type="molecule type" value="Genomic_DNA"/>
</dbReference>
<dbReference type="PANTHER" id="PTHR43806">
    <property type="entry name" value="PEPTIDASE S8"/>
    <property type="match status" value="1"/>
</dbReference>
<comment type="caution">
    <text evidence="10">The sequence shown here is derived from an EMBL/GenBank/DDBJ whole genome shotgun (WGS) entry which is preliminary data.</text>
</comment>
<dbReference type="PROSITE" id="PS00138">
    <property type="entry name" value="SUBTILASE_SER"/>
    <property type="match status" value="1"/>
</dbReference>
<dbReference type="PRINTS" id="PR00723">
    <property type="entry name" value="SUBTILISIN"/>
</dbReference>
<feature type="active site" description="Charge relay system" evidence="5">
    <location>
        <position position="421"/>
    </location>
</feature>
<dbReference type="InterPro" id="IPR010259">
    <property type="entry name" value="S8pro/Inhibitor_I9"/>
</dbReference>
<evidence type="ECO:0000256" key="4">
    <source>
        <dbReference type="ARBA" id="ARBA00022825"/>
    </source>
</evidence>
<evidence type="ECO:0000256" key="7">
    <source>
        <dbReference type="SAM" id="SignalP"/>
    </source>
</evidence>
<dbReference type="PANTHER" id="PTHR43806:SF11">
    <property type="entry name" value="CEREVISIN-RELATED"/>
    <property type="match status" value="1"/>
</dbReference>
<feature type="domain" description="Peptidase S8/S53" evidence="8">
    <location>
        <begin position="184"/>
        <end position="451"/>
    </location>
</feature>
<evidence type="ECO:0000259" key="8">
    <source>
        <dbReference type="Pfam" id="PF00082"/>
    </source>
</evidence>
<dbReference type="InterPro" id="IPR037045">
    <property type="entry name" value="S8pro/Inhibitor_I9_sf"/>
</dbReference>
<evidence type="ECO:0000256" key="2">
    <source>
        <dbReference type="ARBA" id="ARBA00022670"/>
    </source>
</evidence>
<feature type="signal peptide" evidence="7">
    <location>
        <begin position="1"/>
        <end position="29"/>
    </location>
</feature>
<keyword evidence="4 5" id="KW-0720">Serine protease</keyword>
<dbReference type="InterPro" id="IPR050131">
    <property type="entry name" value="Peptidase_S8_subtilisin-like"/>
</dbReference>
<dbReference type="Pfam" id="PF05922">
    <property type="entry name" value="Inhibitor_I9"/>
    <property type="match status" value="1"/>
</dbReference>
<evidence type="ECO:0000256" key="3">
    <source>
        <dbReference type="ARBA" id="ARBA00022801"/>
    </source>
</evidence>
<dbReference type="SUPFAM" id="SSF52743">
    <property type="entry name" value="Subtilisin-like"/>
    <property type="match status" value="1"/>
</dbReference>
<sequence length="688" mass="71387">MTKMMSKRVCAMVVSGVLGAAALPGLAGAQNGGAAPGTPASNMAALQKAEAALQAPIRNEAGTIHYIVLFADTAAQSYSAKAVSDPRFGAEHDGKVMRLLHEVEAAHRVAATHAYSHTLQGFAAYLTEQQVAALRRDPRIKAVAPNMKADASASAVWQDVQVGASTLPWGVQAVGGSANSNGATSVYVIDSGIGNHVDVPVSARWNAPGACSIGKYPHATFVAGIIAARNDQLGVTGVNAGAKLVSLAYGDPTCAVGSGSLANVIAALDEAKRRIQAEGRMGVVNLSSNSQLVNLPPARAPIAAAFLASVRSLIAPNSATGYRGAVFVQSAGNNYRDACAYSFNDRLPSDGALVVGAIDSNGQPAQPLNGSGAFLPLDPKGQVEMGSNFGNCVDAWAPGKSVRSTWMNSYASTYVVSSGTSWAAPHVSALAARLMETTPTLRTPGEVENAIRARLASGGALTQGTPLRVASISGAAYKAKPTVEFKIGGQASSPNPPMLGVAPNPVLSATSAFELRYDAVGAQSCDLRAYVDNNLVEQKLAGPTTFNWGSVTRGPGLHRWDLECRGANGETNSASASARVPRGLEPVITFSVDGVAMPPEGSLIMPANVPVTVSYQATNATSCTVEATRRLPVEFWETWYANKNAPTSLRWAPLKPVSGAQYNWTAVCVNRNAPGAPESRAFQFLYGE</sequence>
<evidence type="ECO:0000256" key="6">
    <source>
        <dbReference type="RuleBase" id="RU003355"/>
    </source>
</evidence>
<dbReference type="Proteomes" id="UP000621455">
    <property type="component" value="Unassembled WGS sequence"/>
</dbReference>
<keyword evidence="2 5" id="KW-0645">Protease</keyword>
<dbReference type="InterPro" id="IPR015500">
    <property type="entry name" value="Peptidase_S8_subtilisin-rel"/>
</dbReference>
<keyword evidence="3 5" id="KW-0378">Hydrolase</keyword>
<evidence type="ECO:0000313" key="11">
    <source>
        <dbReference type="Proteomes" id="UP000621455"/>
    </source>
</evidence>
<dbReference type="PROSITE" id="PS00136">
    <property type="entry name" value="SUBTILASE_ASP"/>
    <property type="match status" value="1"/>
</dbReference>
<dbReference type="InterPro" id="IPR023827">
    <property type="entry name" value="Peptidase_S8_Asp-AS"/>
</dbReference>
<gene>
    <name evidence="10" type="ORF">F2P44_04710</name>
</gene>
<dbReference type="InterPro" id="IPR023828">
    <property type="entry name" value="Peptidase_S8_Ser-AS"/>
</dbReference>
<feature type="chain" id="PRO_5045578520" evidence="7">
    <location>
        <begin position="30"/>
        <end position="688"/>
    </location>
</feature>
<dbReference type="Gene3D" id="3.30.70.80">
    <property type="entry name" value="Peptidase S8 propeptide/proteinase inhibitor I9"/>
    <property type="match status" value="1"/>
</dbReference>
<dbReference type="InterPro" id="IPR000209">
    <property type="entry name" value="Peptidase_S8/S53_dom"/>
</dbReference>
<comment type="similarity">
    <text evidence="1 5 6">Belongs to the peptidase S8 family.</text>
</comment>
<feature type="active site" description="Charge relay system" evidence="5">
    <location>
        <position position="190"/>
    </location>
</feature>
<protein>
    <submittedName>
        <fullName evidence="10">S8 family serine peptidase</fullName>
    </submittedName>
</protein>
<keyword evidence="7" id="KW-0732">Signal</keyword>
<evidence type="ECO:0000256" key="5">
    <source>
        <dbReference type="PROSITE-ProRule" id="PRU01240"/>
    </source>
</evidence>
<evidence type="ECO:0000313" key="10">
    <source>
        <dbReference type="EMBL" id="NHZ78585.1"/>
    </source>
</evidence>
<dbReference type="PROSITE" id="PS51892">
    <property type="entry name" value="SUBTILASE"/>
    <property type="match status" value="1"/>
</dbReference>
<feature type="domain" description="Inhibitor I9" evidence="9">
    <location>
        <begin position="66"/>
        <end position="148"/>
    </location>
</feature>
<proteinExistence type="inferred from homology"/>
<evidence type="ECO:0000259" key="9">
    <source>
        <dbReference type="Pfam" id="PF05922"/>
    </source>
</evidence>
<dbReference type="Gene3D" id="3.40.50.200">
    <property type="entry name" value="Peptidase S8/S53 domain"/>
    <property type="match status" value="1"/>
</dbReference>